<dbReference type="GO" id="GO:0003712">
    <property type="term" value="F:transcription coregulator activity"/>
    <property type="evidence" value="ECO:0000318"/>
    <property type="project" value="GO_Central"/>
</dbReference>
<reference evidence="5" key="2">
    <citation type="submission" date="2019-07" db="EMBL/GenBank/DDBJ databases">
        <authorList>
            <person name="Seetharam A."/>
            <person name="Woodhouse M."/>
            <person name="Cannon E."/>
        </authorList>
    </citation>
    <scope>NUCLEOTIDE SEQUENCE [LARGE SCALE GENOMIC DNA]</scope>
    <source>
        <strain evidence="5">cv. B73</strain>
    </source>
</reference>
<keyword evidence="6" id="KW-1185">Reference proteome</keyword>
<evidence type="ECO:0000313" key="6">
    <source>
        <dbReference type="Proteomes" id="UP000007305"/>
    </source>
</evidence>
<accession>A0A804QJD1</accession>
<dbReference type="InterPro" id="IPR036770">
    <property type="entry name" value="Ankyrin_rpt-contain_sf"/>
</dbReference>
<dbReference type="GO" id="GO:0005634">
    <property type="term" value="C:nucleus"/>
    <property type="evidence" value="ECO:0000318"/>
    <property type="project" value="GO_Central"/>
</dbReference>
<dbReference type="Gene3D" id="1.25.40.20">
    <property type="entry name" value="Ankyrin repeat-containing domain"/>
    <property type="match status" value="1"/>
</dbReference>
<evidence type="ECO:0000256" key="2">
    <source>
        <dbReference type="ARBA" id="ARBA00023163"/>
    </source>
</evidence>
<reference evidence="5" key="3">
    <citation type="submission" date="2021-05" db="UniProtKB">
        <authorList>
            <consortium name="EnsemblPlants"/>
        </authorList>
    </citation>
    <scope>IDENTIFICATION</scope>
    <source>
        <strain evidence="5">cv. B73</strain>
    </source>
</reference>
<evidence type="ECO:0000259" key="4">
    <source>
        <dbReference type="PROSITE" id="PS51437"/>
    </source>
</evidence>
<evidence type="ECO:0000256" key="1">
    <source>
        <dbReference type="ARBA" id="ARBA00004123"/>
    </source>
</evidence>
<dbReference type="GO" id="GO:0003690">
    <property type="term" value="F:double-stranded DNA binding"/>
    <property type="evidence" value="ECO:0000318"/>
    <property type="project" value="GO_Central"/>
</dbReference>
<dbReference type="InParanoid" id="A0A804QJD1"/>
<keyword evidence="3" id="KW-0539">Nucleus</keyword>
<reference evidence="6" key="1">
    <citation type="journal article" date="2009" name="Science">
        <title>The B73 maize genome: complexity, diversity, and dynamics.</title>
        <authorList>
            <person name="Schnable P.S."/>
            <person name="Ware D."/>
            <person name="Fulton R.S."/>
            <person name="Stein J.C."/>
            <person name="Wei F."/>
            <person name="Pasternak S."/>
            <person name="Liang C."/>
            <person name="Zhang J."/>
            <person name="Fulton L."/>
            <person name="Graves T.A."/>
            <person name="Minx P."/>
            <person name="Reily A.D."/>
            <person name="Courtney L."/>
            <person name="Kruchowski S.S."/>
            <person name="Tomlinson C."/>
            <person name="Strong C."/>
            <person name="Delehaunty K."/>
            <person name="Fronick C."/>
            <person name="Courtney B."/>
            <person name="Rock S.M."/>
            <person name="Belter E."/>
            <person name="Du F."/>
            <person name="Kim K."/>
            <person name="Abbott R.M."/>
            <person name="Cotton M."/>
            <person name="Levy A."/>
            <person name="Marchetto P."/>
            <person name="Ochoa K."/>
            <person name="Jackson S.M."/>
            <person name="Gillam B."/>
            <person name="Chen W."/>
            <person name="Yan L."/>
            <person name="Higginbotham J."/>
            <person name="Cardenas M."/>
            <person name="Waligorski J."/>
            <person name="Applebaum E."/>
            <person name="Phelps L."/>
            <person name="Falcone J."/>
            <person name="Kanchi K."/>
            <person name="Thane T."/>
            <person name="Scimone A."/>
            <person name="Thane N."/>
            <person name="Henke J."/>
            <person name="Wang T."/>
            <person name="Ruppert J."/>
            <person name="Shah N."/>
            <person name="Rotter K."/>
            <person name="Hodges J."/>
            <person name="Ingenthron E."/>
            <person name="Cordes M."/>
            <person name="Kohlberg S."/>
            <person name="Sgro J."/>
            <person name="Delgado B."/>
            <person name="Mead K."/>
            <person name="Chinwalla A."/>
            <person name="Leonard S."/>
            <person name="Crouse K."/>
            <person name="Collura K."/>
            <person name="Kudrna D."/>
            <person name="Currie J."/>
            <person name="He R."/>
            <person name="Angelova A."/>
            <person name="Rajasekar S."/>
            <person name="Mueller T."/>
            <person name="Lomeli R."/>
            <person name="Scara G."/>
            <person name="Ko A."/>
            <person name="Delaney K."/>
            <person name="Wissotski M."/>
            <person name="Lopez G."/>
            <person name="Campos D."/>
            <person name="Braidotti M."/>
            <person name="Ashley E."/>
            <person name="Golser W."/>
            <person name="Kim H."/>
            <person name="Lee S."/>
            <person name="Lin J."/>
            <person name="Dujmic Z."/>
            <person name="Kim W."/>
            <person name="Talag J."/>
            <person name="Zuccolo A."/>
            <person name="Fan C."/>
            <person name="Sebastian A."/>
            <person name="Kramer M."/>
            <person name="Spiegel L."/>
            <person name="Nascimento L."/>
            <person name="Zutavern T."/>
            <person name="Miller B."/>
            <person name="Ambroise C."/>
            <person name="Muller S."/>
            <person name="Spooner W."/>
            <person name="Narechania A."/>
            <person name="Ren L."/>
            <person name="Wei S."/>
            <person name="Kumari S."/>
            <person name="Faga B."/>
            <person name="Levy M.J."/>
            <person name="McMahan L."/>
            <person name="Van Buren P."/>
            <person name="Vaughn M.W."/>
            <person name="Ying K."/>
            <person name="Yeh C.-T."/>
            <person name="Emrich S.J."/>
            <person name="Jia Y."/>
            <person name="Kalyanaraman A."/>
            <person name="Hsia A.-P."/>
            <person name="Barbazuk W.B."/>
            <person name="Baucom R.S."/>
            <person name="Brutnell T.P."/>
            <person name="Carpita N.C."/>
            <person name="Chaparro C."/>
            <person name="Chia J.-M."/>
            <person name="Deragon J.-M."/>
            <person name="Estill J.C."/>
            <person name="Fu Y."/>
            <person name="Jeddeloh J.A."/>
            <person name="Han Y."/>
            <person name="Lee H."/>
            <person name="Li P."/>
            <person name="Lisch D.R."/>
            <person name="Liu S."/>
            <person name="Liu Z."/>
            <person name="Nagel D.H."/>
            <person name="McCann M.C."/>
            <person name="SanMiguel P."/>
            <person name="Myers A.M."/>
            <person name="Nettleton D."/>
            <person name="Nguyen J."/>
            <person name="Penning B.W."/>
            <person name="Ponnala L."/>
            <person name="Schneider K.L."/>
            <person name="Schwartz D.C."/>
            <person name="Sharma A."/>
            <person name="Soderlund C."/>
            <person name="Springer N.M."/>
            <person name="Sun Q."/>
            <person name="Wang H."/>
            <person name="Waterman M."/>
            <person name="Westerman R."/>
            <person name="Wolfgruber T.K."/>
            <person name="Yang L."/>
            <person name="Yu Y."/>
            <person name="Zhang L."/>
            <person name="Zhou S."/>
            <person name="Zhu Q."/>
            <person name="Bennetzen J.L."/>
            <person name="Dawe R.K."/>
            <person name="Jiang J."/>
            <person name="Jiang N."/>
            <person name="Presting G.G."/>
            <person name="Wessler S.R."/>
            <person name="Aluru S."/>
            <person name="Martienssen R.A."/>
            <person name="Clifton S.W."/>
            <person name="McCombie W.R."/>
            <person name="Wing R.A."/>
            <person name="Wilson R.K."/>
        </authorList>
    </citation>
    <scope>NUCLEOTIDE SEQUENCE [LARGE SCALE GENOMIC DNA]</scope>
    <source>
        <strain evidence="6">cv. B73</strain>
    </source>
</reference>
<evidence type="ECO:0000313" key="5">
    <source>
        <dbReference type="EnsemblPlants" id="Zm00001eb341440_P001"/>
    </source>
</evidence>
<dbReference type="SMART" id="SM01076">
    <property type="entry name" value="CG-1"/>
    <property type="match status" value="1"/>
</dbReference>
<dbReference type="EnsemblPlants" id="Zm00001eb341440_T001">
    <property type="protein sequence ID" value="Zm00001eb341440_P001"/>
    <property type="gene ID" value="Zm00001eb341440"/>
</dbReference>
<dbReference type="Proteomes" id="UP000007305">
    <property type="component" value="Chromosome 8"/>
</dbReference>
<protein>
    <recommendedName>
        <fullName evidence="4">CG-1 domain-containing protein</fullName>
    </recommendedName>
</protein>
<evidence type="ECO:0000256" key="3">
    <source>
        <dbReference type="ARBA" id="ARBA00023242"/>
    </source>
</evidence>
<dbReference type="PROSITE" id="PS51437">
    <property type="entry name" value="CG_1"/>
    <property type="match status" value="1"/>
</dbReference>
<dbReference type="PANTHER" id="PTHR23335:SF1">
    <property type="entry name" value="CALMODULIN-BINDING TRANSCRIPTION ACTIVATOR, ISOFORM F"/>
    <property type="match status" value="1"/>
</dbReference>
<sequence length="500" mass="56469">MAGLEVDDASRNMPHSPRTKGIIQHFVRLVKTHTEGLDNDMQVTNEKMGQLEATQIDTNTKLANVEMTVAHIDKSLVALLRRFDEMHTNINGGRDEGAEGNWDDYVADTEQDDQEAPNRRRLRTNRRGMGGFHRREVHGNDDAFSKVGNVDALSCYYAHGEQNPSFQRRCFWMLEPAYEHIVLVQYREVDVQSDVEYLKNLEYHPPERLDSSDLRIQLAAAKKFLLGPEATVDSPSLNSVLRNRVNCVTHTISAYDSRFGSSLNPDWQTKTALTFQSNSQGSEITELFDHGHFEPYSREDTTFALGQTSKFNIREISPDWAFSYEITKVIITGDFLCNPSNLGWAVMFGDNIAPSSRHLKSSEDLLILAKFARMLLSGNGNLEVPDGDPQSRQCPKLRMDEGLWDRLIEELKVGCESPLSSVDWILEELLKSKLQKWLSVKLRGFNGTDSISKHDQGIIHLISALGYELALSSVLSVGVGLNFRDSNGWTALHWASYFGR</sequence>
<comment type="subcellular location">
    <subcellularLocation>
        <location evidence="1">Nucleus</location>
    </subcellularLocation>
</comment>
<proteinExistence type="predicted"/>
<feature type="domain" description="CG-1" evidence="4">
    <location>
        <begin position="69"/>
        <end position="195"/>
    </location>
</feature>
<name>A0A804QJD1_MAIZE</name>
<dbReference type="AlphaFoldDB" id="A0A804QJD1"/>
<dbReference type="Gramene" id="Zm00001eb341440_T001">
    <property type="protein sequence ID" value="Zm00001eb341440_P001"/>
    <property type="gene ID" value="Zm00001eb341440"/>
</dbReference>
<dbReference type="SUPFAM" id="SSF48403">
    <property type="entry name" value="Ankyrin repeat"/>
    <property type="match status" value="1"/>
</dbReference>
<organism evidence="5 6">
    <name type="scientific">Zea mays</name>
    <name type="common">Maize</name>
    <dbReference type="NCBI Taxonomy" id="4577"/>
    <lineage>
        <taxon>Eukaryota</taxon>
        <taxon>Viridiplantae</taxon>
        <taxon>Streptophyta</taxon>
        <taxon>Embryophyta</taxon>
        <taxon>Tracheophyta</taxon>
        <taxon>Spermatophyta</taxon>
        <taxon>Magnoliopsida</taxon>
        <taxon>Liliopsida</taxon>
        <taxon>Poales</taxon>
        <taxon>Poaceae</taxon>
        <taxon>PACMAD clade</taxon>
        <taxon>Panicoideae</taxon>
        <taxon>Andropogonodae</taxon>
        <taxon>Andropogoneae</taxon>
        <taxon>Tripsacinae</taxon>
        <taxon>Zea</taxon>
    </lineage>
</organism>
<dbReference type="PANTHER" id="PTHR23335">
    <property type="entry name" value="CALMODULIN-BINDING TRANSCRIPTION ACTIVATOR CAMTA"/>
    <property type="match status" value="1"/>
</dbReference>
<keyword evidence="2" id="KW-0804">Transcription</keyword>
<dbReference type="InterPro" id="IPR005559">
    <property type="entry name" value="CG-1_dom"/>
</dbReference>
<dbReference type="Pfam" id="PF03859">
    <property type="entry name" value="CG-1"/>
    <property type="match status" value="1"/>
</dbReference>
<dbReference type="GO" id="GO:0006357">
    <property type="term" value="P:regulation of transcription by RNA polymerase II"/>
    <property type="evidence" value="ECO:0000318"/>
    <property type="project" value="GO_Central"/>
</dbReference>